<name>A0A7Y1A8N9_PSEVE</name>
<organism evidence="2 3">
    <name type="scientific">Pseudomonas veronii</name>
    <dbReference type="NCBI Taxonomy" id="76761"/>
    <lineage>
        <taxon>Bacteria</taxon>
        <taxon>Pseudomonadati</taxon>
        <taxon>Pseudomonadota</taxon>
        <taxon>Gammaproteobacteria</taxon>
        <taxon>Pseudomonadales</taxon>
        <taxon>Pseudomonadaceae</taxon>
        <taxon>Pseudomonas</taxon>
    </lineage>
</organism>
<evidence type="ECO:0000313" key="3">
    <source>
        <dbReference type="Proteomes" id="UP000537729"/>
    </source>
</evidence>
<dbReference type="AlphaFoldDB" id="A0A7Y1A8N9"/>
<dbReference type="EMBL" id="JAAQWG010000036">
    <property type="protein sequence ID" value="NMY11195.1"/>
    <property type="molecule type" value="Genomic_DNA"/>
</dbReference>
<dbReference type="RefSeq" id="WP_158612759.1">
    <property type="nucleotide sequence ID" value="NZ_JAAQWG010000036.1"/>
</dbReference>
<protein>
    <submittedName>
        <fullName evidence="2">Uncharacterized protein</fullName>
    </submittedName>
</protein>
<sequence>MARPSKLESQPGFALPNGVGFGAVLVFGTAALFAFRQLSTETALLY</sequence>
<comment type="caution">
    <text evidence="2">The sequence shown here is derived from an EMBL/GenBank/DDBJ whole genome shotgun (WGS) entry which is preliminary data.</text>
</comment>
<gene>
    <name evidence="2" type="ORF">HBO38_22565</name>
</gene>
<accession>A0A7Y1A8N9</accession>
<feature type="transmembrane region" description="Helical" evidence="1">
    <location>
        <begin position="12"/>
        <end position="35"/>
    </location>
</feature>
<proteinExistence type="predicted"/>
<keyword evidence="1" id="KW-0812">Transmembrane</keyword>
<keyword evidence="1" id="KW-1133">Transmembrane helix</keyword>
<evidence type="ECO:0000256" key="1">
    <source>
        <dbReference type="SAM" id="Phobius"/>
    </source>
</evidence>
<reference evidence="2 3" key="1">
    <citation type="journal article" date="2020" name="Front. Microbiol.">
        <title>Genetic Organization of the aprX-lipA2 Operon Affects the Proteolytic Potential of Pseudomonas Species in Milk.</title>
        <authorList>
            <person name="Maier C."/>
            <person name="Huptas C."/>
            <person name="von Neubeck M."/>
            <person name="Scherer S."/>
            <person name="Wenning M."/>
            <person name="Lucking G."/>
        </authorList>
    </citation>
    <scope>NUCLEOTIDE SEQUENCE [LARGE SCALE GENOMIC DNA]</scope>
    <source>
        <strain evidence="2 3">DSM 16272</strain>
    </source>
</reference>
<keyword evidence="1" id="KW-0472">Membrane</keyword>
<evidence type="ECO:0000313" key="2">
    <source>
        <dbReference type="EMBL" id="NMY11195.1"/>
    </source>
</evidence>
<dbReference type="Proteomes" id="UP000537729">
    <property type="component" value="Unassembled WGS sequence"/>
</dbReference>